<dbReference type="EMBL" id="BX294145">
    <property type="protein sequence ID" value="CAD75045.1"/>
    <property type="molecule type" value="Genomic_DNA"/>
</dbReference>
<accession>Q7UPL6</accession>
<evidence type="ECO:0000313" key="2">
    <source>
        <dbReference type="Proteomes" id="UP000001025"/>
    </source>
</evidence>
<dbReference type="HOGENOM" id="CLU_2901235_0_0_0"/>
<dbReference type="AlphaFoldDB" id="Q7UPL6"/>
<dbReference type="STRING" id="243090.RB6856"/>
<dbReference type="InParanoid" id="Q7UPL6"/>
<dbReference type="EnsemblBacteria" id="CAD75045">
    <property type="protein sequence ID" value="CAD75045"/>
    <property type="gene ID" value="RB6856"/>
</dbReference>
<dbReference type="Proteomes" id="UP000001025">
    <property type="component" value="Chromosome"/>
</dbReference>
<evidence type="ECO:0000313" key="1">
    <source>
        <dbReference type="EMBL" id="CAD75045.1"/>
    </source>
</evidence>
<dbReference type="KEGG" id="rba:RB6856"/>
<protein>
    <submittedName>
        <fullName evidence="1">Uncharacterized protein</fullName>
    </submittedName>
</protein>
<reference evidence="1 2" key="1">
    <citation type="journal article" date="2003" name="Proc. Natl. Acad. Sci. U.S.A.">
        <title>Complete genome sequence of the marine planctomycete Pirellula sp. strain 1.</title>
        <authorList>
            <person name="Gloeckner F.O."/>
            <person name="Kube M."/>
            <person name="Bauer M."/>
            <person name="Teeling H."/>
            <person name="Lombardot T."/>
            <person name="Ludwig W."/>
            <person name="Gade D."/>
            <person name="Beck A."/>
            <person name="Borzym K."/>
            <person name="Heitmann K."/>
            <person name="Rabus R."/>
            <person name="Schlesner H."/>
            <person name="Amann R."/>
            <person name="Reinhardt R."/>
        </authorList>
    </citation>
    <scope>NUCLEOTIDE SEQUENCE [LARGE SCALE GENOMIC DNA]</scope>
    <source>
        <strain evidence="2">DSM 10527 / NCIMB 13988 / SH1</strain>
    </source>
</reference>
<keyword evidence="2" id="KW-1185">Reference proteome</keyword>
<gene>
    <name evidence="1" type="ordered locus">RB6856</name>
</gene>
<sequence>MQGGTVATPVSADGCASVFRGFLANSGTPAFNSGVLLNIQYAKKSHAMSASIGTPDQKYFKC</sequence>
<organism evidence="1 2">
    <name type="scientific">Rhodopirellula baltica (strain DSM 10527 / NCIMB 13988 / SH1)</name>
    <dbReference type="NCBI Taxonomy" id="243090"/>
    <lineage>
        <taxon>Bacteria</taxon>
        <taxon>Pseudomonadati</taxon>
        <taxon>Planctomycetota</taxon>
        <taxon>Planctomycetia</taxon>
        <taxon>Pirellulales</taxon>
        <taxon>Pirellulaceae</taxon>
        <taxon>Rhodopirellula</taxon>
    </lineage>
</organism>
<name>Q7UPL6_RHOBA</name>
<proteinExistence type="predicted"/>